<evidence type="ECO:0000313" key="5">
    <source>
        <dbReference type="EMBL" id="ACL11336.1"/>
    </source>
</evidence>
<dbReference type="GO" id="GO:0097367">
    <property type="term" value="F:carbohydrate derivative binding"/>
    <property type="evidence" value="ECO:0007669"/>
    <property type="project" value="InterPro"/>
</dbReference>
<proteinExistence type="inferred from homology"/>
<evidence type="ECO:0000313" key="6">
    <source>
        <dbReference type="Proteomes" id="UP000006903"/>
    </source>
</evidence>
<organism evidence="5 6">
    <name type="scientific">Desulfurococcus amylolyticus (strain DSM 18924 / JCM 16383 / VKM B-2413 / 1221n)</name>
    <name type="common">Desulfurococcus kamchatkensis</name>
    <dbReference type="NCBI Taxonomy" id="490899"/>
    <lineage>
        <taxon>Archaea</taxon>
        <taxon>Thermoproteota</taxon>
        <taxon>Thermoprotei</taxon>
        <taxon>Desulfurococcales</taxon>
        <taxon>Desulfurococcaceae</taxon>
        <taxon>Desulfurococcus</taxon>
    </lineage>
</organism>
<dbReference type="InterPro" id="IPR046348">
    <property type="entry name" value="SIS_dom_sf"/>
</dbReference>
<dbReference type="KEGG" id="dka:DKAM_1010"/>
<dbReference type="STRING" id="490899.DKAM_1010"/>
<dbReference type="GO" id="GO:0004476">
    <property type="term" value="F:mannose-6-phosphate isomerase activity"/>
    <property type="evidence" value="ECO:0007669"/>
    <property type="project" value="InterPro"/>
</dbReference>
<dbReference type="Gene3D" id="3.40.50.10490">
    <property type="entry name" value="Glucose-6-phosphate isomerase like protein, domain 1"/>
    <property type="match status" value="2"/>
</dbReference>
<dbReference type="GO" id="GO:0004347">
    <property type="term" value="F:glucose-6-phosphate isomerase activity"/>
    <property type="evidence" value="ECO:0007669"/>
    <property type="project" value="InterPro"/>
</dbReference>
<evidence type="ECO:0000256" key="2">
    <source>
        <dbReference type="ARBA" id="ARBA00023235"/>
    </source>
</evidence>
<dbReference type="GO" id="GO:1901135">
    <property type="term" value="P:carbohydrate derivative metabolic process"/>
    <property type="evidence" value="ECO:0007669"/>
    <property type="project" value="InterPro"/>
</dbReference>
<evidence type="ECO:0000259" key="4">
    <source>
        <dbReference type="PROSITE" id="PS51464"/>
    </source>
</evidence>
<dbReference type="CDD" id="cd05017">
    <property type="entry name" value="SIS_PGI_PMI_1"/>
    <property type="match status" value="1"/>
</dbReference>
<dbReference type="PROSITE" id="PS51464">
    <property type="entry name" value="SIS"/>
    <property type="match status" value="1"/>
</dbReference>
<keyword evidence="2 5" id="KW-0413">Isomerase</keyword>
<feature type="region of interest" description="Disordered" evidence="3">
    <location>
        <begin position="27"/>
        <end position="48"/>
    </location>
</feature>
<dbReference type="InterPro" id="IPR001347">
    <property type="entry name" value="SIS_dom"/>
</dbReference>
<accession>B8D5F5</accession>
<protein>
    <submittedName>
        <fullName evidence="5">Bifunctional phosphoglucose/phosphomannose isomerase</fullName>
    </submittedName>
</protein>
<dbReference type="eggNOG" id="arCOG00052">
    <property type="taxonomic scope" value="Archaea"/>
</dbReference>
<dbReference type="InterPro" id="IPR035484">
    <property type="entry name" value="SIS_PGI/PMI_1"/>
</dbReference>
<dbReference type="GeneID" id="7171124"/>
<dbReference type="RefSeq" id="WP_012608677.1">
    <property type="nucleotide sequence ID" value="NC_011766.1"/>
</dbReference>
<feature type="compositionally biased region" description="Basic and acidic residues" evidence="3">
    <location>
        <begin position="35"/>
        <end position="48"/>
    </location>
</feature>
<dbReference type="InterPro" id="IPR019490">
    <property type="entry name" value="Glu6P/Mann6P_isomerase_C"/>
</dbReference>
<sequence>MHSLLYPFKFISARFFKSIGDPLAPRDPWLATGREPGRNRDKPPHEDLERRWETVEGVSCLEEMYRGWVNQIREALLEWGRYRVSGVFDKIVVLGMGGSGIVGDFLATLSQTSRGLPVYTSKSHHAPGFIDSETLVLSVSYSGNTVETVNATIEAFKKTGNIVVVSSGGHLRDYALKHGLPYIPLPTGLAPRASLPSMLFKILGLLDSSGLSMVGKRDAEETLSFINSVMDNAVEEAYRLAEWIHGIQGLLVIATHTPLEALALRGKNEFNENSKIPVKIDVAPEWMHNDIVGYEEPSGIPLKIIEVFDPADEAGCRLVEFMDEIYKEVNAWRHRLSLRGETLLDKLIYGSLVLGVASVRLAVLRGIDPLETRSIKRYKESVHNIFPGL</sequence>
<comment type="similarity">
    <text evidence="1">Belongs to the PGI/PMI family.</text>
</comment>
<evidence type="ECO:0000256" key="1">
    <source>
        <dbReference type="ARBA" id="ARBA00010523"/>
    </source>
</evidence>
<dbReference type="EMBL" id="CP001140">
    <property type="protein sequence ID" value="ACL11336.1"/>
    <property type="molecule type" value="Genomic_DNA"/>
</dbReference>
<evidence type="ECO:0000256" key="3">
    <source>
        <dbReference type="SAM" id="MobiDB-lite"/>
    </source>
</evidence>
<gene>
    <name evidence="5" type="ordered locus">DKAM_1010</name>
</gene>
<dbReference type="GO" id="GO:0005975">
    <property type="term" value="P:carbohydrate metabolic process"/>
    <property type="evidence" value="ECO:0007669"/>
    <property type="project" value="InterPro"/>
</dbReference>
<dbReference type="Proteomes" id="UP000006903">
    <property type="component" value="Chromosome"/>
</dbReference>
<dbReference type="Pfam" id="PF10432">
    <property type="entry name" value="bact-PGI_C"/>
    <property type="match status" value="1"/>
</dbReference>
<reference evidence="5 6" key="1">
    <citation type="journal article" date="2009" name="J. Bacteriol.">
        <title>Complete genome sequence of the anaerobic, protein-degrading hyperthermophilic crenarchaeon Desulfurococcus kamchatkensis.</title>
        <authorList>
            <person name="Ravin N.V."/>
            <person name="Mardanov A.V."/>
            <person name="Beletsky A.V."/>
            <person name="Kublanov I.V."/>
            <person name="Kolganova T.V."/>
            <person name="Lebedinsky A.V."/>
            <person name="Chernyh N.A."/>
            <person name="Bonch-Osmolovskaya E.A."/>
            <person name="Skryabin K.G."/>
        </authorList>
    </citation>
    <scope>NUCLEOTIDE SEQUENCE [LARGE SCALE GENOMIC DNA]</scope>
    <source>
        <strain evidence="6">DSM 18924 / JCM 16383 / VKM B-2413 / 1221n</strain>
    </source>
</reference>
<dbReference type="AlphaFoldDB" id="B8D5F5"/>
<feature type="domain" description="SIS" evidence="4">
    <location>
        <begin position="80"/>
        <end position="219"/>
    </location>
</feature>
<dbReference type="HOGENOM" id="CLU_059687_0_1_2"/>
<dbReference type="CDD" id="cd05637">
    <property type="entry name" value="SIS_PGI_PMI_2"/>
    <property type="match status" value="1"/>
</dbReference>
<dbReference type="SUPFAM" id="SSF53697">
    <property type="entry name" value="SIS domain"/>
    <property type="match status" value="1"/>
</dbReference>
<name>B8D5F5_DESA1</name>